<protein>
    <submittedName>
        <fullName evidence="3">Hpt domain-containing protein</fullName>
    </submittedName>
</protein>
<dbReference type="RefSeq" id="WP_169665702.1">
    <property type="nucleotide sequence ID" value="NZ_CP076132.1"/>
</dbReference>
<dbReference type="EMBL" id="CP076132">
    <property type="protein sequence ID" value="QWG02000.1"/>
    <property type="molecule type" value="Genomic_DNA"/>
</dbReference>
<evidence type="ECO:0000256" key="1">
    <source>
        <dbReference type="PROSITE-ProRule" id="PRU00110"/>
    </source>
</evidence>
<sequence>METIYIKIYRTIPLLKENVWVRIKNYAKEEQFNNLLQSFEKDFNKLISQAKVSMRNKRNEELRTCLHTLKGIAGTVGANRLHQMAKGAERLDIDTLNKNHFIEEIEKCAEDSLREMKN</sequence>
<dbReference type="InterPro" id="IPR036641">
    <property type="entry name" value="HPT_dom_sf"/>
</dbReference>
<evidence type="ECO:0000259" key="2">
    <source>
        <dbReference type="PROSITE" id="PS50894"/>
    </source>
</evidence>
<gene>
    <name evidence="3" type="ORF">KMW28_20615</name>
</gene>
<dbReference type="PROSITE" id="PS50894">
    <property type="entry name" value="HPT"/>
    <property type="match status" value="1"/>
</dbReference>
<dbReference type="AlphaFoldDB" id="A0AAX1N6X9"/>
<evidence type="ECO:0000313" key="4">
    <source>
        <dbReference type="Proteomes" id="UP000678679"/>
    </source>
</evidence>
<dbReference type="Proteomes" id="UP000678679">
    <property type="component" value="Chromosome 1"/>
</dbReference>
<dbReference type="KEGG" id="fya:KMW28_20615"/>
<dbReference type="Pfam" id="PF01627">
    <property type="entry name" value="Hpt"/>
    <property type="match status" value="1"/>
</dbReference>
<keyword evidence="1" id="KW-0597">Phosphoprotein</keyword>
<feature type="modified residue" description="Phosphohistidine" evidence="1">
    <location>
        <position position="67"/>
    </location>
</feature>
<feature type="domain" description="HPt" evidence="2">
    <location>
        <begin position="28"/>
        <end position="118"/>
    </location>
</feature>
<reference evidence="3 4" key="1">
    <citation type="submission" date="2021-05" db="EMBL/GenBank/DDBJ databases">
        <title>Comparative genomic studies on the polysaccharide-degrading batcterial strains of the Flammeovirga genus.</title>
        <authorList>
            <person name="Zewei F."/>
            <person name="Zheng Z."/>
            <person name="Yu L."/>
            <person name="Ruyue G."/>
            <person name="Yanhong M."/>
            <person name="Yuanyuan C."/>
            <person name="Jingyan G."/>
            <person name="Wenjun H."/>
        </authorList>
    </citation>
    <scope>NUCLEOTIDE SEQUENCE [LARGE SCALE GENOMIC DNA]</scope>
    <source>
        <strain evidence="3 4">NBRC:100898</strain>
    </source>
</reference>
<name>A0AAX1N6X9_9BACT</name>
<proteinExistence type="predicted"/>
<dbReference type="SUPFAM" id="SSF47226">
    <property type="entry name" value="Histidine-containing phosphotransfer domain, HPT domain"/>
    <property type="match status" value="1"/>
</dbReference>
<organism evidence="3 4">
    <name type="scientific">Flammeovirga yaeyamensis</name>
    <dbReference type="NCBI Taxonomy" id="367791"/>
    <lineage>
        <taxon>Bacteria</taxon>
        <taxon>Pseudomonadati</taxon>
        <taxon>Bacteroidota</taxon>
        <taxon>Cytophagia</taxon>
        <taxon>Cytophagales</taxon>
        <taxon>Flammeovirgaceae</taxon>
        <taxon>Flammeovirga</taxon>
    </lineage>
</organism>
<dbReference type="Gene3D" id="1.20.120.160">
    <property type="entry name" value="HPT domain"/>
    <property type="match status" value="1"/>
</dbReference>
<keyword evidence="4" id="KW-1185">Reference proteome</keyword>
<dbReference type="GO" id="GO:0000160">
    <property type="term" value="P:phosphorelay signal transduction system"/>
    <property type="evidence" value="ECO:0007669"/>
    <property type="project" value="InterPro"/>
</dbReference>
<dbReference type="InterPro" id="IPR008207">
    <property type="entry name" value="Sig_transdc_His_kin_Hpt_dom"/>
</dbReference>
<dbReference type="GO" id="GO:0004672">
    <property type="term" value="F:protein kinase activity"/>
    <property type="evidence" value="ECO:0007669"/>
    <property type="project" value="UniProtKB-ARBA"/>
</dbReference>
<accession>A0AAX1N6X9</accession>
<evidence type="ECO:0000313" key="3">
    <source>
        <dbReference type="EMBL" id="QWG02000.1"/>
    </source>
</evidence>